<protein>
    <recommendedName>
        <fullName evidence="8">Zinc transporter</fullName>
    </recommendedName>
</protein>
<gene>
    <name evidence="11" type="ORF">VTK73DRAFT_1279</name>
</gene>
<comment type="similarity">
    <text evidence="2 8">Belongs to the cation diffusion facilitator (CDF) transporter (TC 2.A.4) family. SLC30A subfamily.</text>
</comment>
<feature type="transmembrane region" description="Helical" evidence="8">
    <location>
        <begin position="117"/>
        <end position="135"/>
    </location>
</feature>
<evidence type="ECO:0000256" key="2">
    <source>
        <dbReference type="ARBA" id="ARBA00008873"/>
    </source>
</evidence>
<feature type="transmembrane region" description="Helical" evidence="8">
    <location>
        <begin position="329"/>
        <end position="346"/>
    </location>
</feature>
<dbReference type="Pfam" id="PF01545">
    <property type="entry name" value="Cation_efflux"/>
    <property type="match status" value="1"/>
</dbReference>
<comment type="function">
    <text evidence="8">Functions as a zinc transporter.</text>
</comment>
<dbReference type="InterPro" id="IPR045316">
    <property type="entry name" value="Msc2-like"/>
</dbReference>
<keyword evidence="12" id="KW-1185">Reference proteome</keyword>
<feature type="domain" description="Cation efflux protein transmembrane" evidence="10">
    <location>
        <begin position="86"/>
        <end position="354"/>
    </location>
</feature>
<keyword evidence="5 8" id="KW-1133">Transmembrane helix</keyword>
<keyword evidence="3 8" id="KW-0813">Transport</keyword>
<evidence type="ECO:0000256" key="5">
    <source>
        <dbReference type="ARBA" id="ARBA00022989"/>
    </source>
</evidence>
<keyword evidence="6 8" id="KW-0406">Ion transport</keyword>
<dbReference type="EMBL" id="JAZHXJ010000130">
    <property type="protein sequence ID" value="KAL1872808.1"/>
    <property type="molecule type" value="Genomic_DNA"/>
</dbReference>
<dbReference type="Gene3D" id="1.20.1510.10">
    <property type="entry name" value="Cation efflux protein transmembrane domain"/>
    <property type="match status" value="2"/>
</dbReference>
<evidence type="ECO:0000256" key="9">
    <source>
        <dbReference type="SAM" id="MobiDB-lite"/>
    </source>
</evidence>
<dbReference type="NCBIfam" id="TIGR01297">
    <property type="entry name" value="CDF"/>
    <property type="match status" value="1"/>
</dbReference>
<evidence type="ECO:0000256" key="6">
    <source>
        <dbReference type="ARBA" id="ARBA00023065"/>
    </source>
</evidence>
<proteinExistence type="inferred from homology"/>
<dbReference type="InterPro" id="IPR058533">
    <property type="entry name" value="Cation_efflux_TM"/>
</dbReference>
<evidence type="ECO:0000256" key="8">
    <source>
        <dbReference type="RuleBase" id="RU369017"/>
    </source>
</evidence>
<dbReference type="PANTHER" id="PTHR45755:SF4">
    <property type="entry name" value="ZINC TRANSPORTER 7"/>
    <property type="match status" value="1"/>
</dbReference>
<reference evidence="11 12" key="1">
    <citation type="journal article" date="2024" name="Commun. Biol.">
        <title>Comparative genomic analysis of thermophilic fungi reveals convergent evolutionary adaptations and gene losses.</title>
        <authorList>
            <person name="Steindorff A.S."/>
            <person name="Aguilar-Pontes M.V."/>
            <person name="Robinson A.J."/>
            <person name="Andreopoulos B."/>
            <person name="LaButti K."/>
            <person name="Kuo A."/>
            <person name="Mondo S."/>
            <person name="Riley R."/>
            <person name="Otillar R."/>
            <person name="Haridas S."/>
            <person name="Lipzen A."/>
            <person name="Grimwood J."/>
            <person name="Schmutz J."/>
            <person name="Clum A."/>
            <person name="Reid I.D."/>
            <person name="Moisan M.C."/>
            <person name="Butler G."/>
            <person name="Nguyen T.T.M."/>
            <person name="Dewar K."/>
            <person name="Conant G."/>
            <person name="Drula E."/>
            <person name="Henrissat B."/>
            <person name="Hansel C."/>
            <person name="Singer S."/>
            <person name="Hutchinson M.I."/>
            <person name="de Vries R.P."/>
            <person name="Natvig D.O."/>
            <person name="Powell A.J."/>
            <person name="Tsang A."/>
            <person name="Grigoriev I.V."/>
        </authorList>
    </citation>
    <scope>NUCLEOTIDE SEQUENCE [LARGE SCALE GENOMIC DNA]</scope>
    <source>
        <strain evidence="11 12">ATCC 24622</strain>
    </source>
</reference>
<feature type="region of interest" description="Disordered" evidence="9">
    <location>
        <begin position="214"/>
        <end position="246"/>
    </location>
</feature>
<keyword evidence="8" id="KW-0256">Endoplasmic reticulum</keyword>
<sequence>MARSHAPAPLLNGHWKRDSTLGGRPLITPTDASFGATYEPPVLYDSCQNRHDSDGGRSKLTDVLLPFMLRWPLLHTIMSEKDSRRIFYFMSLNFCFMAVQAFYGYVTESLGLLSDSIHMFFDCVALAVGLFAAVASRWPANERFPYGFGKIETLSGFANGLFLVLISVEIMFEAFERIVEGRETKRLAELFVVSTLGLLVNLVGMLAFGHHHHGHGHGHGHCHDHQSHQSEGNGHTHGCRAHSSHAPVSVGQHHDYVHHNHEHHDHGHGSRDGGHSKARIMHHHHAHGHANENMHGIYLHVLADTLGSAAVIVSTILTKIWGWPGWDPLASFLIAILILLSAIPLVKSSAAKLLLTVPDDVEYNLRETLSGISGLKGVAGYTVPKFWLDDRNDRAADGRSRLVGAMHVVVSRGSDLEDVQDRVRNYLLQRDMDITVQVERDGDTGCWCAAGAGRSSLSHKPSPSEMQ</sequence>
<keyword evidence="7 8" id="KW-0472">Membrane</keyword>
<feature type="transmembrane region" description="Helical" evidence="8">
    <location>
        <begin position="86"/>
        <end position="105"/>
    </location>
</feature>
<evidence type="ECO:0000256" key="1">
    <source>
        <dbReference type="ARBA" id="ARBA00004141"/>
    </source>
</evidence>
<evidence type="ECO:0000313" key="11">
    <source>
        <dbReference type="EMBL" id="KAL1872808.1"/>
    </source>
</evidence>
<dbReference type="Proteomes" id="UP001586593">
    <property type="component" value="Unassembled WGS sequence"/>
</dbReference>
<dbReference type="InterPro" id="IPR027469">
    <property type="entry name" value="Cation_efflux_TMD_sf"/>
</dbReference>
<feature type="transmembrane region" description="Helical" evidence="8">
    <location>
        <begin position="297"/>
        <end position="317"/>
    </location>
</feature>
<evidence type="ECO:0000256" key="3">
    <source>
        <dbReference type="ARBA" id="ARBA00022448"/>
    </source>
</evidence>
<dbReference type="InterPro" id="IPR002524">
    <property type="entry name" value="Cation_efflux"/>
</dbReference>
<evidence type="ECO:0000256" key="7">
    <source>
        <dbReference type="ARBA" id="ARBA00023136"/>
    </source>
</evidence>
<dbReference type="SUPFAM" id="SSF161111">
    <property type="entry name" value="Cation efflux protein transmembrane domain-like"/>
    <property type="match status" value="1"/>
</dbReference>
<evidence type="ECO:0000259" key="10">
    <source>
        <dbReference type="Pfam" id="PF01545"/>
    </source>
</evidence>
<comment type="caution">
    <text evidence="11">The sequence shown here is derived from an EMBL/GenBank/DDBJ whole genome shotgun (WGS) entry which is preliminary data.</text>
</comment>
<dbReference type="PANTHER" id="PTHR45755">
    <property type="match status" value="1"/>
</dbReference>
<keyword evidence="4 8" id="KW-0812">Transmembrane</keyword>
<evidence type="ECO:0000256" key="4">
    <source>
        <dbReference type="ARBA" id="ARBA00022692"/>
    </source>
</evidence>
<feature type="transmembrane region" description="Helical" evidence="8">
    <location>
        <begin position="156"/>
        <end position="175"/>
    </location>
</feature>
<comment type="subcellular location">
    <subcellularLocation>
        <location evidence="8">Endoplasmic reticulum membrane</location>
        <topology evidence="8">Multi-pass membrane protein</topology>
    </subcellularLocation>
    <subcellularLocation>
        <location evidence="1">Membrane</location>
        <topology evidence="1">Multi-pass membrane protein</topology>
    </subcellularLocation>
</comment>
<feature type="transmembrane region" description="Helical" evidence="8">
    <location>
        <begin position="187"/>
        <end position="208"/>
    </location>
</feature>
<accession>A0ABR3XA18</accession>
<organism evidence="11 12">
    <name type="scientific">Phialemonium thermophilum</name>
    <dbReference type="NCBI Taxonomy" id="223376"/>
    <lineage>
        <taxon>Eukaryota</taxon>
        <taxon>Fungi</taxon>
        <taxon>Dikarya</taxon>
        <taxon>Ascomycota</taxon>
        <taxon>Pezizomycotina</taxon>
        <taxon>Sordariomycetes</taxon>
        <taxon>Sordariomycetidae</taxon>
        <taxon>Cephalothecales</taxon>
        <taxon>Cephalothecaceae</taxon>
        <taxon>Phialemonium</taxon>
    </lineage>
</organism>
<evidence type="ECO:0000313" key="12">
    <source>
        <dbReference type="Proteomes" id="UP001586593"/>
    </source>
</evidence>
<name>A0ABR3XA18_9PEZI</name>